<keyword evidence="1" id="KW-0677">Repeat</keyword>
<dbReference type="STRING" id="542762.A0A4S4DCR5"/>
<dbReference type="SUPFAM" id="SSF48403">
    <property type="entry name" value="Ankyrin repeat"/>
    <property type="match status" value="1"/>
</dbReference>
<dbReference type="Proteomes" id="UP000306102">
    <property type="component" value="Unassembled WGS sequence"/>
</dbReference>
<dbReference type="PROSITE" id="PS50088">
    <property type="entry name" value="ANK_REPEAT"/>
    <property type="match status" value="3"/>
</dbReference>
<feature type="repeat" description="ANK" evidence="3">
    <location>
        <begin position="35"/>
        <end position="57"/>
    </location>
</feature>
<dbReference type="GO" id="GO:0005886">
    <property type="term" value="C:plasma membrane"/>
    <property type="evidence" value="ECO:0007669"/>
    <property type="project" value="TreeGrafter"/>
</dbReference>
<dbReference type="EMBL" id="SDRB02011687">
    <property type="protein sequence ID" value="THG00402.1"/>
    <property type="molecule type" value="Genomic_DNA"/>
</dbReference>
<dbReference type="PANTHER" id="PTHR24186:SF38">
    <property type="entry name" value="ANKYRIN REPEAT FAMILY PROTEIN"/>
    <property type="match status" value="1"/>
</dbReference>
<comment type="caution">
    <text evidence="4">The sequence shown here is derived from an EMBL/GenBank/DDBJ whole genome shotgun (WGS) entry which is preliminary data.</text>
</comment>
<evidence type="ECO:0000256" key="2">
    <source>
        <dbReference type="ARBA" id="ARBA00023043"/>
    </source>
</evidence>
<feature type="repeat" description="ANK" evidence="3">
    <location>
        <begin position="69"/>
        <end position="101"/>
    </location>
</feature>
<dbReference type="InterPro" id="IPR036770">
    <property type="entry name" value="Ankyrin_rpt-contain_sf"/>
</dbReference>
<dbReference type="AlphaFoldDB" id="A0A4S4DCR5"/>
<dbReference type="PROSITE" id="PS50297">
    <property type="entry name" value="ANK_REP_REGION"/>
    <property type="match status" value="2"/>
</dbReference>
<dbReference type="InterPro" id="IPR002110">
    <property type="entry name" value="Ankyrin_rpt"/>
</dbReference>
<evidence type="ECO:0000256" key="1">
    <source>
        <dbReference type="ARBA" id="ARBA00022737"/>
    </source>
</evidence>
<organism evidence="4 5">
    <name type="scientific">Camellia sinensis var. sinensis</name>
    <name type="common">China tea</name>
    <dbReference type="NCBI Taxonomy" id="542762"/>
    <lineage>
        <taxon>Eukaryota</taxon>
        <taxon>Viridiplantae</taxon>
        <taxon>Streptophyta</taxon>
        <taxon>Embryophyta</taxon>
        <taxon>Tracheophyta</taxon>
        <taxon>Spermatophyta</taxon>
        <taxon>Magnoliopsida</taxon>
        <taxon>eudicotyledons</taxon>
        <taxon>Gunneridae</taxon>
        <taxon>Pentapetalae</taxon>
        <taxon>asterids</taxon>
        <taxon>Ericales</taxon>
        <taxon>Theaceae</taxon>
        <taxon>Camellia</taxon>
    </lineage>
</organism>
<proteinExistence type="predicted"/>
<keyword evidence="2 3" id="KW-0040">ANK repeat</keyword>
<dbReference type="PANTHER" id="PTHR24186">
    <property type="entry name" value="PROTEIN PHOSPHATASE 1 REGULATORY SUBUNIT"/>
    <property type="match status" value="1"/>
</dbReference>
<reference evidence="4 5" key="1">
    <citation type="journal article" date="2018" name="Proc. Natl. Acad. Sci. U.S.A.">
        <title>Draft genome sequence of Camellia sinensis var. sinensis provides insights into the evolution of the tea genome and tea quality.</title>
        <authorList>
            <person name="Wei C."/>
            <person name="Yang H."/>
            <person name="Wang S."/>
            <person name="Zhao J."/>
            <person name="Liu C."/>
            <person name="Gao L."/>
            <person name="Xia E."/>
            <person name="Lu Y."/>
            <person name="Tai Y."/>
            <person name="She G."/>
            <person name="Sun J."/>
            <person name="Cao H."/>
            <person name="Tong W."/>
            <person name="Gao Q."/>
            <person name="Li Y."/>
            <person name="Deng W."/>
            <person name="Jiang X."/>
            <person name="Wang W."/>
            <person name="Chen Q."/>
            <person name="Zhang S."/>
            <person name="Li H."/>
            <person name="Wu J."/>
            <person name="Wang P."/>
            <person name="Li P."/>
            <person name="Shi C."/>
            <person name="Zheng F."/>
            <person name="Jian J."/>
            <person name="Huang B."/>
            <person name="Shan D."/>
            <person name="Shi M."/>
            <person name="Fang C."/>
            <person name="Yue Y."/>
            <person name="Li F."/>
            <person name="Li D."/>
            <person name="Wei S."/>
            <person name="Han B."/>
            <person name="Jiang C."/>
            <person name="Yin Y."/>
            <person name="Xia T."/>
            <person name="Zhang Z."/>
            <person name="Bennetzen J.L."/>
            <person name="Zhao S."/>
            <person name="Wan X."/>
        </authorList>
    </citation>
    <scope>NUCLEOTIDE SEQUENCE [LARGE SCALE GENOMIC DNA]</scope>
    <source>
        <strain evidence="5">cv. Shuchazao</strain>
        <tissue evidence="4">Leaf</tissue>
    </source>
</reference>
<dbReference type="SMART" id="SM00248">
    <property type="entry name" value="ANK"/>
    <property type="match status" value="5"/>
</dbReference>
<accession>A0A4S4DCR5</accession>
<dbReference type="Pfam" id="PF12796">
    <property type="entry name" value="Ank_2"/>
    <property type="match status" value="2"/>
</dbReference>
<evidence type="ECO:0000313" key="5">
    <source>
        <dbReference type="Proteomes" id="UP000306102"/>
    </source>
</evidence>
<gene>
    <name evidence="4" type="ORF">TEA_024621</name>
</gene>
<feature type="repeat" description="ANK" evidence="3">
    <location>
        <begin position="137"/>
        <end position="169"/>
    </location>
</feature>
<evidence type="ECO:0000313" key="4">
    <source>
        <dbReference type="EMBL" id="THG00402.1"/>
    </source>
</evidence>
<evidence type="ECO:0000256" key="3">
    <source>
        <dbReference type="PROSITE-ProRule" id="PRU00023"/>
    </source>
</evidence>
<protein>
    <submittedName>
        <fullName evidence="4">Uncharacterized protein</fullName>
    </submittedName>
</protein>
<name>A0A4S4DCR5_CAMSN</name>
<keyword evidence="5" id="KW-1185">Reference proteome</keyword>
<sequence length="439" mass="48799">MDRRLFQACWIGNVENFLKLIKDNPGLLYTSALENGETPLHIASMVGHFNLVKEIMKLRKEFSQELHEDGLSPLHIASANGHVEIVKELLKADHKLCLVKRRERRISLHYATIEGRVDVIRELILASADSVVDVTARGETVLHLAMKNNQFEAFKDLVEHLKKFNKEDVLNRKDDQGNTFLHLAVLKACTGRFVPKNWTAESDIGRYTGENEIRLYSGRFPIRIDLNPIRERYSSDTCILSPVVDLVLKKNVVSKGALEIDSWNKEGLTALEVLHFSQSEASDREIKEILRQAGVKKAEELHSLTQPGMNQAIVAINPSSDQSTWNHLPRSPAKRGFLLQLELQIAMFAVIVTYDTCMVAIALNDKLGIVFTVISTDTDCNQGGKELTEQECGVRSGVTGSEVEFFGAAGPRVARAGGQAAHTGDRGGWAVHTVINACV</sequence>
<dbReference type="Gene3D" id="1.25.40.20">
    <property type="entry name" value="Ankyrin repeat-containing domain"/>
    <property type="match status" value="1"/>
</dbReference>